<dbReference type="InterPro" id="IPR035437">
    <property type="entry name" value="SNase_OB-fold_sf"/>
</dbReference>
<keyword evidence="5" id="KW-1185">Reference proteome</keyword>
<dbReference type="OrthoDB" id="10052065at2759"/>
<evidence type="ECO:0000256" key="1">
    <source>
        <dbReference type="PROSITE-ProRule" id="PRU00723"/>
    </source>
</evidence>
<dbReference type="Proteomes" id="UP000008820">
    <property type="component" value="Chromosome 1"/>
</dbReference>
<dbReference type="AlphaFoldDB" id="A0A6I8TRD9"/>
<reference evidence="4" key="2">
    <citation type="submission" date="2020-05" db="UniProtKB">
        <authorList>
            <consortium name="EnsemblMetazoa"/>
        </authorList>
    </citation>
    <scope>IDENTIFICATION</scope>
    <source>
        <strain evidence="4">LVP_AGWG</strain>
    </source>
</reference>
<dbReference type="SUPFAM" id="SSF63748">
    <property type="entry name" value="Tudor/PWWP/MBT"/>
    <property type="match status" value="1"/>
</dbReference>
<feature type="domain" description="Tudor" evidence="3">
    <location>
        <begin position="440"/>
        <end position="499"/>
    </location>
</feature>
<dbReference type="CDD" id="cd20379">
    <property type="entry name" value="Tudor_dTUD-like"/>
    <property type="match status" value="1"/>
</dbReference>
<dbReference type="Gene3D" id="2.40.50.90">
    <property type="match status" value="1"/>
</dbReference>
<protein>
    <recommendedName>
        <fullName evidence="6">Tudor domain-containing protein</fullName>
    </recommendedName>
</protein>
<keyword evidence="1" id="KW-0862">Zinc</keyword>
<evidence type="ECO:0008006" key="6">
    <source>
        <dbReference type="Google" id="ProtNLM"/>
    </source>
</evidence>
<dbReference type="PANTHER" id="PTHR22948">
    <property type="entry name" value="TUDOR DOMAIN CONTAINING PROTEIN"/>
    <property type="match status" value="1"/>
</dbReference>
<dbReference type="EnsemblMetazoa" id="AAEL023919-RC">
    <property type="protein sequence ID" value="AAEL023919-PC"/>
    <property type="gene ID" value="AAEL023919"/>
</dbReference>
<feature type="domain" description="C3H1-type" evidence="2">
    <location>
        <begin position="334"/>
        <end position="363"/>
    </location>
</feature>
<dbReference type="GO" id="GO:0008270">
    <property type="term" value="F:zinc ion binding"/>
    <property type="evidence" value="ECO:0007669"/>
    <property type="project" value="UniProtKB-KW"/>
</dbReference>
<gene>
    <name evidence="4" type="primary">110679470</name>
</gene>
<dbReference type="GO" id="GO:0005737">
    <property type="term" value="C:cytoplasm"/>
    <property type="evidence" value="ECO:0007669"/>
    <property type="project" value="UniProtKB-ARBA"/>
</dbReference>
<name>A0A6I8TRD9_AEDAE</name>
<reference evidence="4 5" key="1">
    <citation type="submission" date="2017-06" db="EMBL/GenBank/DDBJ databases">
        <title>Aedes aegypti genome working group (AGWG) sequencing and assembly.</title>
        <authorList>
            <consortium name="Aedes aegypti Genome Working Group (AGWG)"/>
            <person name="Matthews B.J."/>
        </authorList>
    </citation>
    <scope>NUCLEOTIDE SEQUENCE [LARGE SCALE GENOMIC DNA]</scope>
    <source>
        <strain evidence="4 5">LVP_AGWG</strain>
    </source>
</reference>
<evidence type="ECO:0000313" key="4">
    <source>
        <dbReference type="EnsemblMetazoa" id="AAEL023919-PA"/>
    </source>
</evidence>
<dbReference type="PROSITE" id="PS50103">
    <property type="entry name" value="ZF_C3H1"/>
    <property type="match status" value="1"/>
</dbReference>
<dbReference type="Pfam" id="PF00567">
    <property type="entry name" value="TUDOR"/>
    <property type="match status" value="1"/>
</dbReference>
<keyword evidence="1" id="KW-0479">Metal-binding</keyword>
<keyword evidence="1" id="KW-0863">Zinc-finger</keyword>
<evidence type="ECO:0000259" key="2">
    <source>
        <dbReference type="PROSITE" id="PS50103"/>
    </source>
</evidence>
<sequence>MDLHRPADGRFFLESLIQRGMAILSTMLQMLNQSQVSLKQQINMINSVYRFVETWENVLPAISSLEVERNLIDLTVDSNAAVIEPKQNNLAQEADYQSTTSKIVEAKMPEFEFPVVAYDRYQPGQIGICDITYICKTEAEFYMIDQSATGINFAEILQTLQNVDTVLEDLPESSTHVFGVRVEGAIFRAIRSKQSDQPFVKLLDTGEILVFDDSRMSLLELPPFYAKLSPFAVKCSLANVEGCATINDYRKYLDENLYNRLGYKVLNVNESWLEVSLMSLACVEKPRLIKEEKLEQEHYKVSLDTLTQAQLDELYEEPLNTTNVMKAVLGYVPKDDKRICPFYDPAIQGCFKGSRCRLEHVAKLSDGWTRDKSLYKIPIRAELETPVVGTEMLVIPTFIVNVDEFYAHIPRQDLSKGLIELQVKMNDDKIMENYRVLNHEPHFRELVFAKYSEDDLWYRARVVEFYNPELITVFYVDYGNTAVVSLKDLRCWDDQFDYLPFQAVHCRIANAQRLRDDHTEAIRQMFKDIINKVMKIQILDNLSPWEVLLFDDEDNDIGQFLVLTKLALPRVPLVMDKRGTNFIPG</sequence>
<dbReference type="EnsemblMetazoa" id="AAEL023919-RA">
    <property type="protein sequence ID" value="AAEL023919-PA"/>
    <property type="gene ID" value="AAEL023919"/>
</dbReference>
<dbReference type="Gene3D" id="2.30.30.140">
    <property type="match status" value="1"/>
</dbReference>
<organism evidence="4 5">
    <name type="scientific">Aedes aegypti</name>
    <name type="common">Yellowfever mosquito</name>
    <name type="synonym">Culex aegypti</name>
    <dbReference type="NCBI Taxonomy" id="7159"/>
    <lineage>
        <taxon>Eukaryota</taxon>
        <taxon>Metazoa</taxon>
        <taxon>Ecdysozoa</taxon>
        <taxon>Arthropoda</taxon>
        <taxon>Hexapoda</taxon>
        <taxon>Insecta</taxon>
        <taxon>Pterygota</taxon>
        <taxon>Neoptera</taxon>
        <taxon>Endopterygota</taxon>
        <taxon>Diptera</taxon>
        <taxon>Nematocera</taxon>
        <taxon>Culicoidea</taxon>
        <taxon>Culicidae</taxon>
        <taxon>Culicinae</taxon>
        <taxon>Aedini</taxon>
        <taxon>Aedes</taxon>
        <taxon>Stegomyia</taxon>
    </lineage>
</organism>
<accession>A0A6I8TRD9</accession>
<dbReference type="FunFam" id="2.30.30.140:FF:000018">
    <property type="entry name" value="Serine/threonine-protein kinase 31"/>
    <property type="match status" value="1"/>
</dbReference>
<evidence type="ECO:0000313" key="5">
    <source>
        <dbReference type="Proteomes" id="UP000008820"/>
    </source>
</evidence>
<dbReference type="InterPro" id="IPR000571">
    <property type="entry name" value="Znf_CCCH"/>
</dbReference>
<proteinExistence type="predicted"/>
<dbReference type="PROSITE" id="PS50304">
    <property type="entry name" value="TUDOR"/>
    <property type="match status" value="1"/>
</dbReference>
<dbReference type="PANTHER" id="PTHR22948:SF72">
    <property type="entry name" value="TUDOR DOMAIN-CONTAINING PROTEIN"/>
    <property type="match status" value="1"/>
</dbReference>
<evidence type="ECO:0000259" key="3">
    <source>
        <dbReference type="PROSITE" id="PS50304"/>
    </source>
</evidence>
<dbReference type="SMART" id="SM00333">
    <property type="entry name" value="TUDOR"/>
    <property type="match status" value="1"/>
</dbReference>
<dbReference type="InterPro" id="IPR002999">
    <property type="entry name" value="Tudor"/>
</dbReference>
<dbReference type="InParanoid" id="A0A6I8TRD9"/>
<dbReference type="InterPro" id="IPR050621">
    <property type="entry name" value="Tudor_domain_containing"/>
</dbReference>
<feature type="zinc finger region" description="C3H1-type" evidence="1">
    <location>
        <begin position="334"/>
        <end position="363"/>
    </location>
</feature>
<dbReference type="EnsemblMetazoa" id="AAEL023919-RB">
    <property type="protein sequence ID" value="AAEL023919-PB"/>
    <property type="gene ID" value="AAEL023919"/>
</dbReference>